<reference evidence="1 2" key="1">
    <citation type="submission" date="2019-02" db="EMBL/GenBank/DDBJ databases">
        <title>Deep-cultivation of Planctomycetes and their phenomic and genomic characterization uncovers novel biology.</title>
        <authorList>
            <person name="Wiegand S."/>
            <person name="Jogler M."/>
            <person name="Boedeker C."/>
            <person name="Pinto D."/>
            <person name="Vollmers J."/>
            <person name="Rivas-Marin E."/>
            <person name="Kohn T."/>
            <person name="Peeters S.H."/>
            <person name="Heuer A."/>
            <person name="Rast P."/>
            <person name="Oberbeckmann S."/>
            <person name="Bunk B."/>
            <person name="Jeske O."/>
            <person name="Meyerdierks A."/>
            <person name="Storesund J.E."/>
            <person name="Kallscheuer N."/>
            <person name="Luecker S."/>
            <person name="Lage O.M."/>
            <person name="Pohl T."/>
            <person name="Merkel B.J."/>
            <person name="Hornburger P."/>
            <person name="Mueller R.-W."/>
            <person name="Bruemmer F."/>
            <person name="Labrenz M."/>
            <person name="Spormann A.M."/>
            <person name="Op den Camp H."/>
            <person name="Overmann J."/>
            <person name="Amann R."/>
            <person name="Jetten M.S.M."/>
            <person name="Mascher T."/>
            <person name="Medema M.H."/>
            <person name="Devos D.P."/>
            <person name="Kaster A.-K."/>
            <person name="Ovreas L."/>
            <person name="Rohde M."/>
            <person name="Galperin M.Y."/>
            <person name="Jogler C."/>
        </authorList>
    </citation>
    <scope>NUCLEOTIDE SEQUENCE [LARGE SCALE GENOMIC DNA]</scope>
    <source>
        <strain evidence="1 2">Pan161</strain>
    </source>
</reference>
<dbReference type="EMBL" id="CP036343">
    <property type="protein sequence ID" value="QDT94187.1"/>
    <property type="molecule type" value="Genomic_DNA"/>
</dbReference>
<accession>A0A517VME5</accession>
<dbReference type="AlphaFoldDB" id="A0A517VME5"/>
<organism evidence="1 2">
    <name type="scientific">Gimesia algae</name>
    <dbReference type="NCBI Taxonomy" id="2527971"/>
    <lineage>
        <taxon>Bacteria</taxon>
        <taxon>Pseudomonadati</taxon>
        <taxon>Planctomycetota</taxon>
        <taxon>Planctomycetia</taxon>
        <taxon>Planctomycetales</taxon>
        <taxon>Planctomycetaceae</taxon>
        <taxon>Gimesia</taxon>
    </lineage>
</organism>
<sequence length="115" mass="13002">MTKTTNSTKKMNTLTNKFSLVNTVGPCLDKVLQDCGSEPRKESVFFDVHFLKPVLSVDMHNTTDEEVLESVRDYCYEMAGKFREAGMNVQKRLEAAQQPVPPLSELIGHNVHFVI</sequence>
<evidence type="ECO:0000313" key="2">
    <source>
        <dbReference type="Proteomes" id="UP000316855"/>
    </source>
</evidence>
<keyword evidence="2" id="KW-1185">Reference proteome</keyword>
<evidence type="ECO:0000313" key="1">
    <source>
        <dbReference type="EMBL" id="QDT94187.1"/>
    </source>
</evidence>
<dbReference type="Proteomes" id="UP000316855">
    <property type="component" value="Chromosome"/>
</dbReference>
<dbReference type="KEGG" id="gax:Pan161_58800"/>
<gene>
    <name evidence="1" type="ORF">Pan161_58800</name>
</gene>
<name>A0A517VME5_9PLAN</name>
<protein>
    <submittedName>
        <fullName evidence="1">Uncharacterized protein</fullName>
    </submittedName>
</protein>
<proteinExistence type="predicted"/>